<name>A0A7C0Y614_9BACT</name>
<evidence type="ECO:0000256" key="3">
    <source>
        <dbReference type="ARBA" id="ARBA00023316"/>
    </source>
</evidence>
<comment type="caution">
    <text evidence="7">The sequence shown here is derived from an EMBL/GenBank/DDBJ whole genome shotgun (WGS) entry which is preliminary data.</text>
</comment>
<dbReference type="InterPro" id="IPR036908">
    <property type="entry name" value="RlpA-like_sf"/>
</dbReference>
<dbReference type="InterPro" id="IPR036680">
    <property type="entry name" value="SPOR-like_sf"/>
</dbReference>
<dbReference type="Pfam" id="PF03330">
    <property type="entry name" value="DPBB_1"/>
    <property type="match status" value="1"/>
</dbReference>
<dbReference type="GO" id="GO:0005886">
    <property type="term" value="C:plasma membrane"/>
    <property type="evidence" value="ECO:0007669"/>
    <property type="project" value="UniProtKB-SubCell"/>
</dbReference>
<dbReference type="GO" id="GO:0071555">
    <property type="term" value="P:cell wall organization"/>
    <property type="evidence" value="ECO:0007669"/>
    <property type="project" value="UniProtKB-KW"/>
</dbReference>
<dbReference type="SUPFAM" id="SSF110997">
    <property type="entry name" value="Sporulation related repeat"/>
    <property type="match status" value="1"/>
</dbReference>
<dbReference type="PROSITE" id="PS51257">
    <property type="entry name" value="PROKAR_LIPOPROTEIN"/>
    <property type="match status" value="1"/>
</dbReference>
<dbReference type="CDD" id="cd22268">
    <property type="entry name" value="DPBB_RlpA-like"/>
    <property type="match status" value="1"/>
</dbReference>
<accession>A0A7C0Y614</accession>
<dbReference type="PANTHER" id="PTHR34183">
    <property type="entry name" value="ENDOLYTIC PEPTIDOGLYCAN TRANSGLYCOSYLASE RLPA"/>
    <property type="match status" value="1"/>
</dbReference>
<dbReference type="Pfam" id="PF05036">
    <property type="entry name" value="SPOR"/>
    <property type="match status" value="1"/>
</dbReference>
<evidence type="ECO:0000313" key="7">
    <source>
        <dbReference type="EMBL" id="HDD52734.1"/>
    </source>
</evidence>
<keyword evidence="4" id="KW-1003">Cell membrane</keyword>
<evidence type="ECO:0000259" key="6">
    <source>
        <dbReference type="PROSITE" id="PS51724"/>
    </source>
</evidence>
<dbReference type="InterPro" id="IPR009009">
    <property type="entry name" value="RlpA-like_DPBB"/>
</dbReference>
<keyword evidence="4" id="KW-0564">Palmitate</keyword>
<protein>
    <recommendedName>
        <fullName evidence="4">Probable endolytic peptidoglycan transglycosylase RlpA</fullName>
        <ecNumber evidence="4">4.2.2.-</ecNumber>
    </recommendedName>
</protein>
<dbReference type="HAMAP" id="MF_02071">
    <property type="entry name" value="RlpA"/>
    <property type="match status" value="1"/>
</dbReference>
<reference evidence="7" key="1">
    <citation type="journal article" date="2020" name="mSystems">
        <title>Genome- and Community-Level Interaction Insights into Carbon Utilization and Element Cycling Functions of Hydrothermarchaeota in Hydrothermal Sediment.</title>
        <authorList>
            <person name="Zhou Z."/>
            <person name="Liu Y."/>
            <person name="Xu W."/>
            <person name="Pan J."/>
            <person name="Luo Z.H."/>
            <person name="Li M."/>
        </authorList>
    </citation>
    <scope>NUCLEOTIDE SEQUENCE [LARGE SCALE GENOMIC DNA]</scope>
    <source>
        <strain evidence="7">HyVt-115</strain>
    </source>
</reference>
<dbReference type="EC" id="4.2.2.-" evidence="4"/>
<comment type="function">
    <text evidence="4">Lytic transglycosylase with a strong preference for naked glycan strands that lack stem peptides.</text>
</comment>
<comment type="subcellular location">
    <subcellularLocation>
        <location evidence="4">Cell membrane</location>
        <topology evidence="4">Lipid-anchor</topology>
    </subcellularLocation>
</comment>
<dbReference type="GO" id="GO:0042834">
    <property type="term" value="F:peptidoglycan binding"/>
    <property type="evidence" value="ECO:0007669"/>
    <property type="project" value="InterPro"/>
</dbReference>
<keyword evidence="1" id="KW-0732">Signal</keyword>
<keyword evidence="4" id="KW-0449">Lipoprotein</keyword>
<dbReference type="SUPFAM" id="SSF50685">
    <property type="entry name" value="Barwin-like endoglucanases"/>
    <property type="match status" value="1"/>
</dbReference>
<dbReference type="PANTHER" id="PTHR34183:SF1">
    <property type="entry name" value="ENDOLYTIC PEPTIDOGLYCAN TRANSGLYCOSYLASE RLPA"/>
    <property type="match status" value="1"/>
</dbReference>
<keyword evidence="3 4" id="KW-0961">Cell wall biogenesis/degradation</keyword>
<dbReference type="EMBL" id="DQWS01000057">
    <property type="protein sequence ID" value="HDD52734.1"/>
    <property type="molecule type" value="Genomic_DNA"/>
</dbReference>
<dbReference type="InterPro" id="IPR034718">
    <property type="entry name" value="RlpA"/>
</dbReference>
<dbReference type="InterPro" id="IPR012997">
    <property type="entry name" value="RplA"/>
</dbReference>
<dbReference type="PROSITE" id="PS51724">
    <property type="entry name" value="SPOR"/>
    <property type="match status" value="1"/>
</dbReference>
<dbReference type="Gene3D" id="2.40.40.10">
    <property type="entry name" value="RlpA-like domain"/>
    <property type="match status" value="1"/>
</dbReference>
<gene>
    <name evidence="4" type="primary">rlpA</name>
    <name evidence="7" type="ORF">ENF32_01530</name>
</gene>
<keyword evidence="2 4" id="KW-0456">Lyase</keyword>
<evidence type="ECO:0000256" key="1">
    <source>
        <dbReference type="ARBA" id="ARBA00022729"/>
    </source>
</evidence>
<dbReference type="Gene3D" id="3.30.70.1070">
    <property type="entry name" value="Sporulation related repeat"/>
    <property type="match status" value="1"/>
</dbReference>
<dbReference type="AlphaFoldDB" id="A0A7C0Y614"/>
<evidence type="ECO:0000256" key="5">
    <source>
        <dbReference type="RuleBase" id="RU003495"/>
    </source>
</evidence>
<dbReference type="NCBIfam" id="TIGR00413">
    <property type="entry name" value="rlpA"/>
    <property type="match status" value="1"/>
</dbReference>
<comment type="similarity">
    <text evidence="4 5">Belongs to the RlpA family.</text>
</comment>
<dbReference type="Proteomes" id="UP000885690">
    <property type="component" value="Unassembled WGS sequence"/>
</dbReference>
<sequence length="217" mass="24380">MGGPRWLLLVGLLLFLVGCGGGYRRVPRVLYPPPKPGWTQVGIASWYGWDFHGRKTANGEVYNMYDYTAAHRTLPFGTYVRVLNLDNGRSVVVRINDRGPFVKGRIIDLSYAAARAIDMIGPGTARVQLTVLPARPRALVPVGVYYVQVGSFVEPHRAYALQRTLLASFSSVKVRRAVVDGVVYYRVRVGPFFSRTAAEGRRRWLRRRGYPAVVVRE</sequence>
<feature type="domain" description="SPOR" evidence="6">
    <location>
        <begin position="139"/>
        <end position="217"/>
    </location>
</feature>
<evidence type="ECO:0000256" key="4">
    <source>
        <dbReference type="HAMAP-Rule" id="MF_02071"/>
    </source>
</evidence>
<evidence type="ECO:0000256" key="2">
    <source>
        <dbReference type="ARBA" id="ARBA00023239"/>
    </source>
</evidence>
<dbReference type="InterPro" id="IPR007730">
    <property type="entry name" value="SPOR-like_dom"/>
</dbReference>
<organism evidence="7">
    <name type="scientific">Thermosulfidibacter takaii</name>
    <dbReference type="NCBI Taxonomy" id="412593"/>
    <lineage>
        <taxon>Bacteria</taxon>
        <taxon>Pseudomonadati</taxon>
        <taxon>Thermosulfidibacterota</taxon>
        <taxon>Thermosulfidibacteria</taxon>
        <taxon>Thermosulfidibacterales</taxon>
        <taxon>Thermosulfidibacteraceae</taxon>
    </lineage>
</organism>
<dbReference type="GO" id="GO:0008932">
    <property type="term" value="F:lytic endotransglycosylase activity"/>
    <property type="evidence" value="ECO:0007669"/>
    <property type="project" value="UniProtKB-UniRule"/>
</dbReference>
<keyword evidence="4" id="KW-0472">Membrane</keyword>
<proteinExistence type="inferred from homology"/>
<dbReference type="GO" id="GO:0000270">
    <property type="term" value="P:peptidoglycan metabolic process"/>
    <property type="evidence" value="ECO:0007669"/>
    <property type="project" value="UniProtKB-UniRule"/>
</dbReference>